<comment type="similarity">
    <text evidence="1">Belongs to the DNA polymerase type-Y family.</text>
</comment>
<dbReference type="InterPro" id="IPR036775">
    <property type="entry name" value="DNA_pol_Y-fam_lit_finger_sf"/>
</dbReference>
<dbReference type="Pfam" id="PF11798">
    <property type="entry name" value="IMS_HHH"/>
    <property type="match status" value="1"/>
</dbReference>
<dbReference type="InterPro" id="IPR024728">
    <property type="entry name" value="PolY_HhH_motif"/>
</dbReference>
<dbReference type="EMBL" id="WLXI01000056">
    <property type="protein sequence ID" value="MTD02272.1"/>
    <property type="molecule type" value="Genomic_DNA"/>
</dbReference>
<dbReference type="RefSeq" id="WP_154617696.1">
    <property type="nucleotide sequence ID" value="NZ_JADFAX010000006.1"/>
</dbReference>
<dbReference type="SUPFAM" id="SSF100879">
    <property type="entry name" value="Lesion bypass DNA polymerase (Y-family), little finger domain"/>
    <property type="match status" value="1"/>
</dbReference>
<dbReference type="InterPro" id="IPR050116">
    <property type="entry name" value="DNA_polymerase-Y"/>
</dbReference>
<dbReference type="GO" id="GO:0003887">
    <property type="term" value="F:DNA-directed DNA polymerase activity"/>
    <property type="evidence" value="ECO:0007669"/>
    <property type="project" value="UniProtKB-KW"/>
</dbReference>
<dbReference type="PANTHER" id="PTHR11076">
    <property type="entry name" value="DNA REPAIR POLYMERASE UMUC / TRANSFERASE FAMILY MEMBER"/>
    <property type="match status" value="1"/>
</dbReference>
<dbReference type="SUPFAM" id="SSF56672">
    <property type="entry name" value="DNA/RNA polymerases"/>
    <property type="match status" value="1"/>
</dbReference>
<evidence type="ECO:0000313" key="7">
    <source>
        <dbReference type="EMBL" id="MTD02272.1"/>
    </source>
</evidence>
<gene>
    <name evidence="7" type="ORF">GKS16_08325</name>
</gene>
<accession>A0A6L6GA80</accession>
<dbReference type="Pfam" id="PF00817">
    <property type="entry name" value="IMS"/>
    <property type="match status" value="1"/>
</dbReference>
<dbReference type="GO" id="GO:0003684">
    <property type="term" value="F:damaged DNA binding"/>
    <property type="evidence" value="ECO:0007669"/>
    <property type="project" value="InterPro"/>
</dbReference>
<reference evidence="7 8" key="1">
    <citation type="submission" date="2019-11" db="EMBL/GenBank/DDBJ databases">
        <title>Streptococcus uberis isolated from clinical mastitis cases on a southeastern Queensland dairy.</title>
        <authorList>
            <person name="Workentine M.L."/>
            <person name="Price R."/>
            <person name="Olchowy T."/>
        </authorList>
    </citation>
    <scope>NUCLEOTIDE SEQUENCE [LARGE SCALE GENOMIC DNA]</scope>
    <source>
        <strain evidence="7 8">OLC4459-A17</strain>
    </source>
</reference>
<dbReference type="InterPro" id="IPR017961">
    <property type="entry name" value="DNA_pol_Y-fam_little_finger"/>
</dbReference>
<dbReference type="Pfam" id="PF11799">
    <property type="entry name" value="IMS_C"/>
    <property type="match status" value="1"/>
</dbReference>
<proteinExistence type="inferred from homology"/>
<protein>
    <submittedName>
        <fullName evidence="7">DNA polymerase</fullName>
    </submittedName>
</protein>
<dbReference type="AlphaFoldDB" id="A0A6L6GA80"/>
<evidence type="ECO:0000256" key="1">
    <source>
        <dbReference type="ARBA" id="ARBA00010945"/>
    </source>
</evidence>
<dbReference type="InterPro" id="IPR001126">
    <property type="entry name" value="UmuC"/>
</dbReference>
<dbReference type="PROSITE" id="PS50173">
    <property type="entry name" value="UMUC"/>
    <property type="match status" value="1"/>
</dbReference>
<dbReference type="GO" id="GO:0009432">
    <property type="term" value="P:SOS response"/>
    <property type="evidence" value="ECO:0007669"/>
    <property type="project" value="TreeGrafter"/>
</dbReference>
<evidence type="ECO:0000313" key="8">
    <source>
        <dbReference type="Proteomes" id="UP000483839"/>
    </source>
</evidence>
<evidence type="ECO:0000256" key="6">
    <source>
        <dbReference type="ARBA" id="ARBA00022932"/>
    </source>
</evidence>
<dbReference type="InterPro" id="IPR043502">
    <property type="entry name" value="DNA/RNA_pol_sf"/>
</dbReference>
<dbReference type="InterPro" id="IPR043128">
    <property type="entry name" value="Rev_trsase/Diguanyl_cyclase"/>
</dbReference>
<evidence type="ECO:0000256" key="5">
    <source>
        <dbReference type="ARBA" id="ARBA00022763"/>
    </source>
</evidence>
<dbReference type="GO" id="GO:0006281">
    <property type="term" value="P:DNA repair"/>
    <property type="evidence" value="ECO:0007669"/>
    <property type="project" value="InterPro"/>
</dbReference>
<keyword evidence="6" id="KW-0239">DNA-directed DNA polymerase</keyword>
<keyword evidence="2" id="KW-0515">Mutator protein</keyword>
<dbReference type="GO" id="GO:0006260">
    <property type="term" value="P:DNA replication"/>
    <property type="evidence" value="ECO:0007669"/>
    <property type="project" value="UniProtKB-KW"/>
</dbReference>
<dbReference type="Gene3D" id="3.30.70.270">
    <property type="match status" value="1"/>
</dbReference>
<evidence type="ECO:0000256" key="3">
    <source>
        <dbReference type="ARBA" id="ARBA00022695"/>
    </source>
</evidence>
<dbReference type="GO" id="GO:0005829">
    <property type="term" value="C:cytosol"/>
    <property type="evidence" value="ECO:0007669"/>
    <property type="project" value="TreeGrafter"/>
</dbReference>
<keyword evidence="6" id="KW-0808">Transferase</keyword>
<comment type="caution">
    <text evidence="7">The sequence shown here is derived from an EMBL/GenBank/DDBJ whole genome shotgun (WGS) entry which is preliminary data.</text>
</comment>
<keyword evidence="4" id="KW-0235">DNA replication</keyword>
<evidence type="ECO:0000256" key="4">
    <source>
        <dbReference type="ARBA" id="ARBA00022705"/>
    </source>
</evidence>
<dbReference type="GO" id="GO:0042276">
    <property type="term" value="P:error-prone translesion synthesis"/>
    <property type="evidence" value="ECO:0007669"/>
    <property type="project" value="TreeGrafter"/>
</dbReference>
<name>A0A6L6GA80_STRUB</name>
<dbReference type="Proteomes" id="UP000483839">
    <property type="component" value="Unassembled WGS sequence"/>
</dbReference>
<dbReference type="Gene3D" id="3.30.1490.100">
    <property type="entry name" value="DNA polymerase, Y-family, little finger domain"/>
    <property type="match status" value="1"/>
</dbReference>
<organism evidence="7 8">
    <name type="scientific">Streptococcus uberis</name>
    <dbReference type="NCBI Taxonomy" id="1349"/>
    <lineage>
        <taxon>Bacteria</taxon>
        <taxon>Bacillati</taxon>
        <taxon>Bacillota</taxon>
        <taxon>Bacilli</taxon>
        <taxon>Lactobacillales</taxon>
        <taxon>Streptococcaceae</taxon>
        <taxon>Streptococcus</taxon>
    </lineage>
</organism>
<dbReference type="PANTHER" id="PTHR11076:SF35">
    <property type="entry name" value="DNA REPAIR PROTEIN HOMOLOG YOBH"/>
    <property type="match status" value="1"/>
</dbReference>
<dbReference type="CDD" id="cd01700">
    <property type="entry name" value="PolY_Pol_V_umuC"/>
    <property type="match status" value="1"/>
</dbReference>
<sequence>MSYIDYSREPRSDIAFVDMKSFYASIECIDRGLNPLRTSLCVMSRADNSNGLILASSPTFKRVFGKSNVGRSYDLPFNIHTRRFNYRVAQREGWKVTTDFVNYIESWAKHTLIVSPRMDRYIEKNLQIQHIFHEFASPKDILTYSIDESFLDLSSSINYFIPSNELTRKEKLDALADRIQYHIWKETGIISTVGLSNSNPLLAKLALDNDAKYAEKMRANWSYEDVEEKVWQIKQLTDFWGIGPRMAKRLQKLGIFTIKALANSNPDLLKKELGIIGLQLWFHANGVDESNVHQPYIPKARGIGNSQILPRDYILQSDIELVLKEMAEHVARRLRRKQKKATTVALFVGYSKGQSGKPINAQMKIDPASSNKIISQTVIMLFRKHYKGHIVRQIGVRCDGLVDQSLEVFSLFDDYEQKEKENQLEATIDTIRDQFGVLSLQKASSLLEASRVAERSQLIGGHSASNVKERKKSYD</sequence>
<keyword evidence="5" id="KW-0227">DNA damage</keyword>
<dbReference type="Gene3D" id="1.10.150.20">
    <property type="entry name" value="5' to 3' exonuclease, C-terminal subdomain"/>
    <property type="match status" value="1"/>
</dbReference>
<keyword evidence="3" id="KW-0548">Nucleotidyltransferase</keyword>
<evidence type="ECO:0000256" key="2">
    <source>
        <dbReference type="ARBA" id="ARBA00022457"/>
    </source>
</evidence>